<evidence type="ECO:0000256" key="2">
    <source>
        <dbReference type="SAM" id="SignalP"/>
    </source>
</evidence>
<proteinExistence type="predicted"/>
<keyword evidence="4" id="KW-1185">Reference proteome</keyword>
<sequence length="176" mass="18347">MKYLPLGGLFALCAVAALGASMIPAAAPAFAPPAAAELHTRLRATDAELARLRALQAELEPIAASLNRYSPPLTTLVASRPPASTASTQPVAGGTLAFGPSDIPQERQLSLIYAGDGFLRAVIDGNYVRRGDTLPDGGRITHIGRNTVIVHDAHGRQTLSVPDPRPASAPRQGGMR</sequence>
<feature type="region of interest" description="Disordered" evidence="1">
    <location>
        <begin position="153"/>
        <end position="176"/>
    </location>
</feature>
<dbReference type="RefSeq" id="WP_107492143.1">
    <property type="nucleotide sequence ID" value="NZ_PZKC01000002.1"/>
</dbReference>
<evidence type="ECO:0000313" key="3">
    <source>
        <dbReference type="EMBL" id="PTD97623.1"/>
    </source>
</evidence>
<dbReference type="OrthoDB" id="6464558at2"/>
<reference evidence="3 4" key="2">
    <citation type="submission" date="2018-04" db="EMBL/GenBank/DDBJ databases">
        <title>Thauera lacus sp. nov., isolated from an saline lake in Inner Mongolia, China.</title>
        <authorList>
            <person name="Liang Q.-Y."/>
        </authorList>
    </citation>
    <scope>NUCLEOTIDE SEQUENCE [LARGE SCALE GENOMIC DNA]</scope>
    <source>
        <strain evidence="3 4">D20</strain>
    </source>
</reference>
<feature type="chain" id="PRO_5015481922" description="Type IV pilus biogenesis protein PilP" evidence="2">
    <location>
        <begin position="27"/>
        <end position="176"/>
    </location>
</feature>
<reference evidence="3 4" key="1">
    <citation type="submission" date="2018-03" db="EMBL/GenBank/DDBJ databases">
        <authorList>
            <person name="Keele B.F."/>
        </authorList>
    </citation>
    <scope>NUCLEOTIDE SEQUENCE [LARGE SCALE GENOMIC DNA]</scope>
    <source>
        <strain evidence="3 4">D20</strain>
    </source>
</reference>
<dbReference type="Proteomes" id="UP000241193">
    <property type="component" value="Unassembled WGS sequence"/>
</dbReference>
<feature type="signal peptide" evidence="2">
    <location>
        <begin position="1"/>
        <end position="26"/>
    </location>
</feature>
<name>A0A2T4IIM9_9RHOO</name>
<gene>
    <name evidence="3" type="ORF">C8261_02805</name>
</gene>
<dbReference type="EMBL" id="PZKC01000002">
    <property type="protein sequence ID" value="PTD97623.1"/>
    <property type="molecule type" value="Genomic_DNA"/>
</dbReference>
<comment type="caution">
    <text evidence="3">The sequence shown here is derived from an EMBL/GenBank/DDBJ whole genome shotgun (WGS) entry which is preliminary data.</text>
</comment>
<evidence type="ECO:0008006" key="5">
    <source>
        <dbReference type="Google" id="ProtNLM"/>
    </source>
</evidence>
<organism evidence="3 4">
    <name type="scientific">Pseudothauera lacus</name>
    <dbReference type="NCBI Taxonomy" id="2136175"/>
    <lineage>
        <taxon>Bacteria</taxon>
        <taxon>Pseudomonadati</taxon>
        <taxon>Pseudomonadota</taxon>
        <taxon>Betaproteobacteria</taxon>
        <taxon>Rhodocyclales</taxon>
        <taxon>Zoogloeaceae</taxon>
        <taxon>Pseudothauera</taxon>
    </lineage>
</organism>
<evidence type="ECO:0000256" key="1">
    <source>
        <dbReference type="SAM" id="MobiDB-lite"/>
    </source>
</evidence>
<protein>
    <recommendedName>
        <fullName evidence="5">Type IV pilus biogenesis protein PilP</fullName>
    </recommendedName>
</protein>
<evidence type="ECO:0000313" key="4">
    <source>
        <dbReference type="Proteomes" id="UP000241193"/>
    </source>
</evidence>
<dbReference type="AlphaFoldDB" id="A0A2T4IIM9"/>
<accession>A0A2T4IIM9</accession>
<keyword evidence="2" id="KW-0732">Signal</keyword>